<keyword evidence="9" id="KW-1185">Reference proteome</keyword>
<dbReference type="RefSeq" id="XP_016643804.1">
    <property type="nucleotide sequence ID" value="XM_016786461.1"/>
</dbReference>
<dbReference type="Proteomes" id="UP000028545">
    <property type="component" value="Unassembled WGS sequence"/>
</dbReference>
<dbReference type="HOGENOM" id="CLU_028200_3_7_1"/>
<proteinExistence type="inferred from homology"/>
<dbReference type="PANTHER" id="PTHR33048:SF155">
    <property type="entry name" value="INTEGRAL MEMBRANE PROTEIN"/>
    <property type="match status" value="1"/>
</dbReference>
<dbReference type="Pfam" id="PF20684">
    <property type="entry name" value="Fung_rhodopsin"/>
    <property type="match status" value="1"/>
</dbReference>
<dbReference type="InterPro" id="IPR052337">
    <property type="entry name" value="SAT4-like"/>
</dbReference>
<feature type="transmembrane region" description="Helical" evidence="6">
    <location>
        <begin position="20"/>
        <end position="42"/>
    </location>
</feature>
<dbReference type="KEGG" id="sapo:SAPIO_CDS3719"/>
<dbReference type="EMBL" id="JOWA01000089">
    <property type="protein sequence ID" value="KEZ44005.1"/>
    <property type="molecule type" value="Genomic_DNA"/>
</dbReference>
<evidence type="ECO:0000256" key="1">
    <source>
        <dbReference type="ARBA" id="ARBA00004141"/>
    </source>
</evidence>
<dbReference type="InterPro" id="IPR049326">
    <property type="entry name" value="Rhodopsin_dom_fungi"/>
</dbReference>
<gene>
    <name evidence="8" type="ORF">SAPIO_CDS3719</name>
</gene>
<keyword evidence="2 6" id="KW-0812">Transmembrane</keyword>
<evidence type="ECO:0000313" key="9">
    <source>
        <dbReference type="Proteomes" id="UP000028545"/>
    </source>
</evidence>
<keyword evidence="3 6" id="KW-1133">Transmembrane helix</keyword>
<feature type="transmembrane region" description="Helical" evidence="6">
    <location>
        <begin position="95"/>
        <end position="120"/>
    </location>
</feature>
<feature type="transmembrane region" description="Helical" evidence="6">
    <location>
        <begin position="175"/>
        <end position="205"/>
    </location>
</feature>
<keyword evidence="4 6" id="KW-0472">Membrane</keyword>
<dbReference type="GeneID" id="27722791"/>
<dbReference type="AlphaFoldDB" id="A0A084G9J3"/>
<feature type="transmembrane region" description="Helical" evidence="6">
    <location>
        <begin position="132"/>
        <end position="155"/>
    </location>
</feature>
<evidence type="ECO:0000256" key="6">
    <source>
        <dbReference type="SAM" id="Phobius"/>
    </source>
</evidence>
<dbReference type="OMA" id="KIHRIVM"/>
<comment type="caution">
    <text evidence="8">The sequence shown here is derived from an EMBL/GenBank/DDBJ whole genome shotgun (WGS) entry which is preliminary data.</text>
</comment>
<evidence type="ECO:0000313" key="8">
    <source>
        <dbReference type="EMBL" id="KEZ44005.1"/>
    </source>
</evidence>
<feature type="transmembrane region" description="Helical" evidence="6">
    <location>
        <begin position="54"/>
        <end position="75"/>
    </location>
</feature>
<dbReference type="GO" id="GO:0016020">
    <property type="term" value="C:membrane"/>
    <property type="evidence" value="ECO:0007669"/>
    <property type="project" value="UniProtKB-SubCell"/>
</dbReference>
<evidence type="ECO:0000256" key="4">
    <source>
        <dbReference type="ARBA" id="ARBA00023136"/>
    </source>
</evidence>
<accession>A0A084G9J3</accession>
<evidence type="ECO:0000256" key="2">
    <source>
        <dbReference type="ARBA" id="ARBA00022692"/>
    </source>
</evidence>
<dbReference type="OrthoDB" id="5429740at2759"/>
<organism evidence="8 9">
    <name type="scientific">Pseudallescheria apiosperma</name>
    <name type="common">Scedosporium apiospermum</name>
    <dbReference type="NCBI Taxonomy" id="563466"/>
    <lineage>
        <taxon>Eukaryota</taxon>
        <taxon>Fungi</taxon>
        <taxon>Dikarya</taxon>
        <taxon>Ascomycota</taxon>
        <taxon>Pezizomycotina</taxon>
        <taxon>Sordariomycetes</taxon>
        <taxon>Hypocreomycetidae</taxon>
        <taxon>Microascales</taxon>
        <taxon>Microascaceae</taxon>
        <taxon>Scedosporium</taxon>
    </lineage>
</organism>
<reference evidence="8 9" key="1">
    <citation type="journal article" date="2014" name="Genome Announc.">
        <title>Draft genome sequence of the pathogenic fungus Scedosporium apiospermum.</title>
        <authorList>
            <person name="Vandeputte P."/>
            <person name="Ghamrawi S."/>
            <person name="Rechenmann M."/>
            <person name="Iltis A."/>
            <person name="Giraud S."/>
            <person name="Fleury M."/>
            <person name="Thornton C."/>
            <person name="Delhaes L."/>
            <person name="Meyer W."/>
            <person name="Papon N."/>
            <person name="Bouchara J.P."/>
        </authorList>
    </citation>
    <scope>NUCLEOTIDE SEQUENCE [LARGE SCALE GENOMIC DNA]</scope>
    <source>
        <strain evidence="8 9">IHEM 14462</strain>
    </source>
</reference>
<evidence type="ECO:0000259" key="7">
    <source>
        <dbReference type="Pfam" id="PF20684"/>
    </source>
</evidence>
<feature type="domain" description="Rhodopsin" evidence="7">
    <location>
        <begin position="38"/>
        <end position="278"/>
    </location>
</feature>
<evidence type="ECO:0000256" key="5">
    <source>
        <dbReference type="ARBA" id="ARBA00038359"/>
    </source>
</evidence>
<dbReference type="VEuPathDB" id="FungiDB:SAPIO_CDS3719"/>
<comment type="similarity">
    <text evidence="5">Belongs to the SAT4 family.</text>
</comment>
<sequence length="357" mass="38648">MSSSPPDRPPGYAEENKGPLILTTTSIMTGIAFLFVAARIISRRISIKKIALDDYITILCIVLSILYVGLASVAIRYGGGRHLDTLEPKDSSKAIYYTLVSFVPGVMSFTIPKYAVAILLAKVLGPGKIHRIVMWTLSVVYFLIAVGMLVINFAQCTPAATQWGGAEGTCWDRRITVAYALVLGVASAIFDFYLAIYPTIILLGLQMNWKKKLALSSSLGFGYCAGAVTIYKCTTLPGLLHLQDFTYAVDDVVLWTNIEANCVLIGACIPTLYPLVKKVFGSSALGGSTPNENDGSGPQRNKYNIVTIGSSGKKRKIWTSTFELETTRAAESQDVILGIEQARSVHSGTEGQQGERV</sequence>
<evidence type="ECO:0000256" key="3">
    <source>
        <dbReference type="ARBA" id="ARBA00022989"/>
    </source>
</evidence>
<name>A0A084G9J3_PSEDA</name>
<dbReference type="PANTHER" id="PTHR33048">
    <property type="entry name" value="PTH11-LIKE INTEGRAL MEMBRANE PROTEIN (AFU_ORTHOLOGUE AFUA_5G11245)"/>
    <property type="match status" value="1"/>
</dbReference>
<comment type="subcellular location">
    <subcellularLocation>
        <location evidence="1">Membrane</location>
        <topology evidence="1">Multi-pass membrane protein</topology>
    </subcellularLocation>
</comment>
<protein>
    <recommendedName>
        <fullName evidence="7">Rhodopsin domain-containing protein</fullName>
    </recommendedName>
</protein>